<dbReference type="Gene3D" id="3.40.50.740">
    <property type="match status" value="1"/>
</dbReference>
<feature type="domain" description="4Fe-4S ferredoxin-type" evidence="1">
    <location>
        <begin position="828"/>
        <end position="859"/>
    </location>
</feature>
<dbReference type="Gene3D" id="3.30.2070.10">
    <property type="entry name" value="Formate dehydrogenase/DMSO reductase"/>
    <property type="match status" value="1"/>
</dbReference>
<comment type="caution">
    <text evidence="2">The sequence shown here is derived from an EMBL/GenBank/DDBJ whole genome shotgun (WGS) entry which is preliminary data.</text>
</comment>
<dbReference type="Pfam" id="PF13247">
    <property type="entry name" value="Fer4_11"/>
    <property type="match status" value="1"/>
</dbReference>
<name>A0A931GW72_9BACT</name>
<organism evidence="2 3">
    <name type="scientific">Panacibacter microcysteis</name>
    <dbReference type="NCBI Taxonomy" id="2793269"/>
    <lineage>
        <taxon>Bacteria</taxon>
        <taxon>Pseudomonadati</taxon>
        <taxon>Bacteroidota</taxon>
        <taxon>Chitinophagia</taxon>
        <taxon>Chitinophagales</taxon>
        <taxon>Chitinophagaceae</taxon>
        <taxon>Panacibacter</taxon>
    </lineage>
</organism>
<dbReference type="EMBL" id="JADWYR010000001">
    <property type="protein sequence ID" value="MBG9375943.1"/>
    <property type="molecule type" value="Genomic_DNA"/>
</dbReference>
<accession>A0A931GW72</accession>
<dbReference type="CDD" id="cd10551">
    <property type="entry name" value="PsrB"/>
    <property type="match status" value="1"/>
</dbReference>
<dbReference type="Gene3D" id="2.20.25.90">
    <property type="entry name" value="ADC-like domains"/>
    <property type="match status" value="1"/>
</dbReference>
<dbReference type="AlphaFoldDB" id="A0A931GW72"/>
<dbReference type="PANTHER" id="PTHR42783">
    <property type="entry name" value="GLUTAMATE SYNTHASE [NADPH] SMALL CHAIN"/>
    <property type="match status" value="1"/>
</dbReference>
<dbReference type="InterPro" id="IPR017896">
    <property type="entry name" value="4Fe4S_Fe-S-bd"/>
</dbReference>
<dbReference type="PROSITE" id="PS51379">
    <property type="entry name" value="4FE4S_FER_2"/>
    <property type="match status" value="3"/>
</dbReference>
<dbReference type="SUPFAM" id="SSF53706">
    <property type="entry name" value="Formate dehydrogenase/DMSO reductase, domains 1-3"/>
    <property type="match status" value="1"/>
</dbReference>
<dbReference type="Proteomes" id="UP000628448">
    <property type="component" value="Unassembled WGS sequence"/>
</dbReference>
<keyword evidence="3" id="KW-1185">Reference proteome</keyword>
<dbReference type="Pfam" id="PF12797">
    <property type="entry name" value="Fer4_2"/>
    <property type="match status" value="1"/>
</dbReference>
<dbReference type="InterPro" id="IPR030948">
    <property type="entry name" value="TAT_var_transloc_signal_dom"/>
</dbReference>
<feature type="domain" description="4Fe-4S ferredoxin-type" evidence="1">
    <location>
        <begin position="773"/>
        <end position="803"/>
    </location>
</feature>
<feature type="domain" description="4Fe-4S ferredoxin-type" evidence="1">
    <location>
        <begin position="860"/>
        <end position="889"/>
    </location>
</feature>
<evidence type="ECO:0000313" key="3">
    <source>
        <dbReference type="Proteomes" id="UP000628448"/>
    </source>
</evidence>
<dbReference type="SUPFAM" id="SSF54862">
    <property type="entry name" value="4Fe-4S ferredoxins"/>
    <property type="match status" value="1"/>
</dbReference>
<evidence type="ECO:0000313" key="2">
    <source>
        <dbReference type="EMBL" id="MBG9375943.1"/>
    </source>
</evidence>
<proteinExistence type="predicted"/>
<protein>
    <submittedName>
        <fullName evidence="2">TAT-variant-translocated molybdopterin oxidoreductase</fullName>
    </submittedName>
</protein>
<dbReference type="RefSeq" id="WP_196989968.1">
    <property type="nucleotide sequence ID" value="NZ_JADWYR010000001.1"/>
</dbReference>
<sequence length="1035" mass="112061">MSNNKYWQSFGEFNNSEAYQKAGQDEFKEELPFEAAEGKSFMHAEAPRRDFLKYLGFSTAAAALAASCDIPVKKAIPFANKPEDIIPGVANYYATTYVQDGDAVSILAKVRDGRPIKVEGNDLSPITNGGTSARVQASVLDLYDTARLRFPTIDKKEVTLEAIDKALAGAIGGLGGAPVVLLTGTINSPSTLAVISEFLAKYPGSRHVVYDAVSYSGMLLANEATYGKRAIPAYRFDNAKTIVSIGADFLGTWLSPIEFSNQYVKGKKLNEKSPEMSKHIHFETVASLTGSNADERFLHRPSETAAVAAALLSAVNGQGATAVSDPKLKAGIEEAGKLLAAGKGSALVVCGSNDVNTQIIVNAINEAIGANGTTIDWSVTNNSKAGIDADFAKLVEDMNAGAVGALLIHGANPAYTWFDTAKVKSGIAKVKVAVSFNPKQDETTLLCKYVIPDNHFLESWGDAEPKTGYFSFMQPTIHPLFKTRQWQDNLLKWSGNTVDYAGYVKNYWGTKLGGETAWDKALQDGVVNPSQSAIAGGTFNSTPVAAAIGAAGNKKGGGVELVLYEKVGIGVNGATNPWLQEMPDPITRATWDNYLVISPAKAKTLLDIDLNNGGQSDSYEVHPEKKVVTVSANGKSVSLPVLIIPGTHPETVGIAIGYGRNAEMGKTSDKVGQNVFPFASLVNGTVNYTIAAVDLKLTGDTYKIAQTQTHGSYDTSQGKRVEVMKELTLAEFKAHPDEILEEREAELKPFGGVENFEKEGTIYPYYEKPGVKWGMSVDLNSCTGCGACVVACNAENNIPVVGKSEVARFHDMHWMRIDRYYSGDLENPNVVFQPMLCQHCDNAPCENVCPVAATNHSSEGLNQMTYNRCIGTRYCANNCPYKVRRFNWADYTGADSFPNNQDQKIVGHLDDVVHVMNDDLTRMVLNPDVTVRSRGVIEKCSFCVQRLQDGKLKAKKASRPLEDSDIKTACQQSCPTNAIVFGNVNSGVSMIAKTRKENSKRTFYVIEQVHTLPNVNYLAKVRNKKAEEAAAHHEG</sequence>
<dbReference type="NCBIfam" id="TIGR04519">
    <property type="entry name" value="MoCo_extend_TAT"/>
    <property type="match status" value="1"/>
</dbReference>
<evidence type="ECO:0000259" key="1">
    <source>
        <dbReference type="PROSITE" id="PS51379"/>
    </source>
</evidence>
<gene>
    <name evidence="2" type="ORF">I5907_06840</name>
</gene>
<dbReference type="PANTHER" id="PTHR42783:SF3">
    <property type="entry name" value="GLUTAMATE SYNTHASE [NADPH] SMALL CHAIN-RELATED"/>
    <property type="match status" value="1"/>
</dbReference>
<reference evidence="2" key="1">
    <citation type="submission" date="2020-11" db="EMBL/GenBank/DDBJ databases">
        <title>Bacterial whole genome sequence for Panacibacter sp. DH6.</title>
        <authorList>
            <person name="Le V."/>
            <person name="Ko S."/>
            <person name="Ahn C.-Y."/>
            <person name="Oh H.-M."/>
        </authorList>
    </citation>
    <scope>NUCLEOTIDE SEQUENCE</scope>
    <source>
        <strain evidence="2">DH6</strain>
    </source>
</reference>
<dbReference type="Gene3D" id="3.30.70.20">
    <property type="match status" value="2"/>
</dbReference>